<dbReference type="Gene3D" id="3.40.50.720">
    <property type="entry name" value="NAD(P)-binding Rossmann-like Domain"/>
    <property type="match status" value="1"/>
</dbReference>
<proteinExistence type="predicted"/>
<dbReference type="RefSeq" id="WP_004615607.1">
    <property type="nucleotide sequence ID" value="NZ_APMP01000001.1"/>
</dbReference>
<keyword evidence="4" id="KW-1185">Reference proteome</keyword>
<dbReference type="EMBL" id="APMP01000001">
    <property type="protein sequence ID" value="ENZ84013.1"/>
    <property type="molecule type" value="Genomic_DNA"/>
</dbReference>
<feature type="domain" description="Pyrroline-5-carboxylate reductase catalytic N-terminal" evidence="2">
    <location>
        <begin position="3"/>
        <end position="89"/>
    </location>
</feature>
<comment type="caution">
    <text evidence="3">The sequence shown here is derived from an EMBL/GenBank/DDBJ whole genome shotgun (WGS) entry which is preliminary data.</text>
</comment>
<protein>
    <submittedName>
        <fullName evidence="3">Putative dinucleotide-binding enzyme</fullName>
    </submittedName>
</protein>
<keyword evidence="1" id="KW-0560">Oxidoreductase</keyword>
<gene>
    <name evidence="3" type="ORF">OR37_00521</name>
</gene>
<evidence type="ECO:0000256" key="1">
    <source>
        <dbReference type="ARBA" id="ARBA00023002"/>
    </source>
</evidence>
<evidence type="ECO:0000313" key="4">
    <source>
        <dbReference type="Proteomes" id="UP000013063"/>
    </source>
</evidence>
<accession>R0EF11</accession>
<reference evidence="3 4" key="1">
    <citation type="journal article" date="2013" name="Genome Announc.">
        <title>Draft Genome Sequence for Caulobacter sp. Strain OR37, a Bacterium Tolerant to Heavy Metals.</title>
        <authorList>
            <person name="Utturkar S.M."/>
            <person name="Bollmann A."/>
            <person name="Brzoska R.M."/>
            <person name="Klingeman D.M."/>
            <person name="Epstein S.E."/>
            <person name="Palumbo A.V."/>
            <person name="Brown S.D."/>
        </authorList>
    </citation>
    <scope>NUCLEOTIDE SEQUENCE [LARGE SCALE GENOMIC DNA]</scope>
    <source>
        <strain evidence="3 4">OR37</strain>
    </source>
</reference>
<dbReference type="InterPro" id="IPR028939">
    <property type="entry name" value="P5C_Rdtase_cat_N"/>
</dbReference>
<dbReference type="Proteomes" id="UP000013063">
    <property type="component" value="Unassembled WGS sequence"/>
</dbReference>
<dbReference type="PANTHER" id="PTHR14239">
    <property type="entry name" value="DUDULIN-RELATED"/>
    <property type="match status" value="1"/>
</dbReference>
<organism evidence="3 4">
    <name type="scientific">Caulobacter vibrioides OR37</name>
    <dbReference type="NCBI Taxonomy" id="1292034"/>
    <lineage>
        <taxon>Bacteria</taxon>
        <taxon>Pseudomonadati</taxon>
        <taxon>Pseudomonadota</taxon>
        <taxon>Alphaproteobacteria</taxon>
        <taxon>Caulobacterales</taxon>
        <taxon>Caulobacteraceae</taxon>
        <taxon>Caulobacter</taxon>
    </lineage>
</organism>
<dbReference type="PANTHER" id="PTHR14239:SF10">
    <property type="entry name" value="REDUCTASE"/>
    <property type="match status" value="1"/>
</dbReference>
<dbReference type="InterPro" id="IPR051267">
    <property type="entry name" value="STEAP_metalloreductase"/>
</dbReference>
<dbReference type="AlphaFoldDB" id="R0EF11"/>
<dbReference type="eggNOG" id="COG2085">
    <property type="taxonomic scope" value="Bacteria"/>
</dbReference>
<dbReference type="GO" id="GO:0016491">
    <property type="term" value="F:oxidoreductase activity"/>
    <property type="evidence" value="ECO:0007669"/>
    <property type="project" value="UniProtKB-KW"/>
</dbReference>
<dbReference type="OrthoDB" id="5524287at2"/>
<name>R0EF11_CAUVI</name>
<dbReference type="SUPFAM" id="SSF51735">
    <property type="entry name" value="NAD(P)-binding Rossmann-fold domains"/>
    <property type="match status" value="1"/>
</dbReference>
<sequence length="218" mass="23411">MRISTIGAGNIGRAFARLAVDAGHEVMVSNSRDPVTLDDFAQKIGARAGGVDDAVAYGEIVLIAIPLARALELQHPGLAGKIVVDANNYYPDRDGAIVELDANRTTTSELVAQRFPGARLVKAFNAILARDLNHTGSRLTSGARRALPLAGDDDDAKRVVSELVAQFGFEPYDAGSLGESWRFERARPAYCLPLSKAALHEAIVHADRNVLLPEGSWR</sequence>
<evidence type="ECO:0000259" key="2">
    <source>
        <dbReference type="Pfam" id="PF03807"/>
    </source>
</evidence>
<dbReference type="Pfam" id="PF03807">
    <property type="entry name" value="F420_oxidored"/>
    <property type="match status" value="1"/>
</dbReference>
<dbReference type="STRING" id="1292034.OR37_00521"/>
<dbReference type="InterPro" id="IPR036291">
    <property type="entry name" value="NAD(P)-bd_dom_sf"/>
</dbReference>
<evidence type="ECO:0000313" key="3">
    <source>
        <dbReference type="EMBL" id="ENZ84013.1"/>
    </source>
</evidence>